<protein>
    <submittedName>
        <fullName evidence="1">Uncharacterized protein</fullName>
    </submittedName>
</protein>
<accession>A0A0G3BVQ0</accession>
<dbReference type="AlphaFoldDB" id="A0A0G3BVQ0"/>
<dbReference type="KEGG" id="pbh:AAW51_4755"/>
<sequence length="149" mass="15917">MAGGTALWLAPSGSGGERERHRAIWRAVTLAVLDGQLPADPALRDAEVLAQVDRIQAFVATVPPATRHELSQLLTVLGSAPGRRLLAGLDADWGDASVAEVQQALDRLRLSRLALRQQAYHALRDLSAVSFYATPTSWAALGYPGPTDI</sequence>
<dbReference type="Proteomes" id="UP000035352">
    <property type="component" value="Chromosome"/>
</dbReference>
<proteinExistence type="predicted"/>
<evidence type="ECO:0000313" key="2">
    <source>
        <dbReference type="Proteomes" id="UP000035352"/>
    </source>
</evidence>
<keyword evidence="2" id="KW-1185">Reference proteome</keyword>
<dbReference type="RefSeq" id="WP_238947678.1">
    <property type="nucleotide sequence ID" value="NZ_CP011371.1"/>
</dbReference>
<gene>
    <name evidence="1" type="ORF">AAW51_4755</name>
</gene>
<evidence type="ECO:0000313" key="1">
    <source>
        <dbReference type="EMBL" id="AKJ31446.1"/>
    </source>
</evidence>
<reference evidence="1 2" key="1">
    <citation type="submission" date="2015-05" db="EMBL/GenBank/DDBJ databases">
        <authorList>
            <person name="Tang B."/>
            <person name="Yu Y."/>
        </authorList>
    </citation>
    <scope>NUCLEOTIDE SEQUENCE [LARGE SCALE GENOMIC DNA]</scope>
    <source>
        <strain evidence="1 2">DSM 7029</strain>
    </source>
</reference>
<dbReference type="STRING" id="413882.AAW51_4755"/>
<dbReference type="EMBL" id="CP011371">
    <property type="protein sequence ID" value="AKJ31446.1"/>
    <property type="molecule type" value="Genomic_DNA"/>
</dbReference>
<organism evidence="1 2">
    <name type="scientific">Caldimonas brevitalea</name>
    <dbReference type="NCBI Taxonomy" id="413882"/>
    <lineage>
        <taxon>Bacteria</taxon>
        <taxon>Pseudomonadati</taxon>
        <taxon>Pseudomonadota</taxon>
        <taxon>Betaproteobacteria</taxon>
        <taxon>Burkholderiales</taxon>
        <taxon>Sphaerotilaceae</taxon>
        <taxon>Caldimonas</taxon>
    </lineage>
</organism>
<name>A0A0G3BVQ0_9BURK</name>